<dbReference type="InterPro" id="IPR036770">
    <property type="entry name" value="Ankyrin_rpt-contain_sf"/>
</dbReference>
<evidence type="ECO:0000256" key="8">
    <source>
        <dbReference type="ARBA" id="ARBA00022737"/>
    </source>
</evidence>
<organism evidence="20">
    <name type="scientific">Diabrotica virgifera virgifera</name>
    <name type="common">western corn rootworm</name>
    <dbReference type="NCBI Taxonomy" id="50390"/>
    <lineage>
        <taxon>Eukaryota</taxon>
        <taxon>Metazoa</taxon>
        <taxon>Ecdysozoa</taxon>
        <taxon>Arthropoda</taxon>
        <taxon>Hexapoda</taxon>
        <taxon>Insecta</taxon>
        <taxon>Pterygota</taxon>
        <taxon>Neoptera</taxon>
        <taxon>Endopterygota</taxon>
        <taxon>Coleoptera</taxon>
        <taxon>Polyphaga</taxon>
        <taxon>Cucujiformia</taxon>
        <taxon>Chrysomeloidea</taxon>
        <taxon>Chrysomelidae</taxon>
        <taxon>Galerucinae</taxon>
        <taxon>Diabroticina</taxon>
        <taxon>Diabroticites</taxon>
        <taxon>Diabrotica</taxon>
    </lineage>
</organism>
<feature type="repeat" description="ANK" evidence="15">
    <location>
        <begin position="75"/>
        <end position="107"/>
    </location>
</feature>
<dbReference type="FunFam" id="1.10.510.10:FF:000749">
    <property type="entry name" value="Leucine-rich repeat kinase, isoform C"/>
    <property type="match status" value="1"/>
</dbReference>
<evidence type="ECO:0000256" key="17">
    <source>
        <dbReference type="SAM" id="MobiDB-lite"/>
    </source>
</evidence>
<dbReference type="SUPFAM" id="SSF46689">
    <property type="entry name" value="Homeodomain-like"/>
    <property type="match status" value="1"/>
</dbReference>
<feature type="repeat" description="ANK" evidence="15">
    <location>
        <begin position="623"/>
        <end position="655"/>
    </location>
</feature>
<dbReference type="PANTHER" id="PTHR24198:SF169">
    <property type="entry name" value="NON-SPECIFIC SERINE_THREONINE PROTEIN KINASE"/>
    <property type="match status" value="1"/>
</dbReference>
<feature type="binding site" evidence="16">
    <location>
        <position position="2074"/>
    </location>
    <ligand>
        <name>ATP</name>
        <dbReference type="ChEBI" id="CHEBI:30616"/>
    </ligand>
</feature>
<evidence type="ECO:0000256" key="9">
    <source>
        <dbReference type="ARBA" id="ARBA00022741"/>
    </source>
</evidence>
<evidence type="ECO:0000256" key="4">
    <source>
        <dbReference type="ARBA" id="ARBA00012513"/>
    </source>
</evidence>
<dbReference type="InterPro" id="IPR027417">
    <property type="entry name" value="P-loop_NTPase"/>
</dbReference>
<dbReference type="PROSITE" id="PS50011">
    <property type="entry name" value="PROTEIN_KINASE_DOM"/>
    <property type="match status" value="1"/>
</dbReference>
<dbReference type="Gene3D" id="3.80.10.10">
    <property type="entry name" value="Ribonuclease Inhibitor"/>
    <property type="match status" value="3"/>
</dbReference>
<dbReference type="FunFam" id="3.40.50.300:FF:001518">
    <property type="entry name" value="Leucine-rich repeat kinase, isoform C"/>
    <property type="match status" value="1"/>
</dbReference>
<feature type="repeat" description="ANK" evidence="15">
    <location>
        <begin position="215"/>
        <end position="241"/>
    </location>
</feature>
<dbReference type="PANTHER" id="PTHR24198">
    <property type="entry name" value="ANKYRIN REPEAT AND PROTEIN KINASE DOMAIN-CONTAINING PROTEIN"/>
    <property type="match status" value="1"/>
</dbReference>
<dbReference type="Pfam" id="PF13855">
    <property type="entry name" value="LRR_8"/>
    <property type="match status" value="1"/>
</dbReference>
<keyword evidence="5" id="KW-0723">Serine/threonine-protein kinase</keyword>
<feature type="repeat" description="ANK" evidence="15">
    <location>
        <begin position="111"/>
        <end position="143"/>
    </location>
</feature>
<dbReference type="Pfam" id="PF00069">
    <property type="entry name" value="Pkinase"/>
    <property type="match status" value="1"/>
</dbReference>
<dbReference type="Gene3D" id="3.40.50.300">
    <property type="entry name" value="P-loop containing nucleotide triphosphate hydrolases"/>
    <property type="match status" value="1"/>
</dbReference>
<keyword evidence="7" id="KW-0808">Transferase</keyword>
<keyword evidence="9 16" id="KW-0547">Nucleotide-binding</keyword>
<dbReference type="SMART" id="SM00369">
    <property type="entry name" value="LRR_TYP"/>
    <property type="match status" value="7"/>
</dbReference>
<keyword evidence="10 20" id="KW-0418">Kinase</keyword>
<name>A0A6P7F9T2_DIAVI</name>
<proteinExistence type="inferred from homology"/>
<dbReference type="FunFam" id="3.30.200.20:FF:000803">
    <property type="entry name" value="Probable serine/threonine-protein kinase roco4"/>
    <property type="match status" value="1"/>
</dbReference>
<dbReference type="Pfam" id="PF00023">
    <property type="entry name" value="Ank"/>
    <property type="match status" value="1"/>
</dbReference>
<dbReference type="InterPro" id="IPR011009">
    <property type="entry name" value="Kinase-like_dom_sf"/>
</dbReference>
<feature type="region of interest" description="Disordered" evidence="17">
    <location>
        <begin position="854"/>
        <end position="874"/>
    </location>
</feature>
<dbReference type="Gene3D" id="3.30.70.1390">
    <property type="entry name" value="ROC domain from the Parkinson's disease-associated leucine-rich repeat kinase 2"/>
    <property type="match status" value="1"/>
</dbReference>
<dbReference type="SUPFAM" id="SSF48403">
    <property type="entry name" value="Ankyrin repeat"/>
    <property type="match status" value="2"/>
</dbReference>
<dbReference type="GO" id="GO:0005634">
    <property type="term" value="C:nucleus"/>
    <property type="evidence" value="ECO:0007669"/>
    <property type="project" value="UniProtKB-SubCell"/>
</dbReference>
<dbReference type="PROSITE" id="PS50088">
    <property type="entry name" value="ANK_REPEAT"/>
    <property type="match status" value="4"/>
</dbReference>
<dbReference type="PROSITE" id="PS50297">
    <property type="entry name" value="ANK_REP_REGION"/>
    <property type="match status" value="4"/>
</dbReference>
<keyword evidence="8" id="KW-0677">Repeat</keyword>
<keyword evidence="11 16" id="KW-0067">ATP-binding</keyword>
<dbReference type="Pfam" id="PF12796">
    <property type="entry name" value="Ank_2"/>
    <property type="match status" value="2"/>
</dbReference>
<dbReference type="SMART" id="SM00364">
    <property type="entry name" value="LRR_BAC"/>
    <property type="match status" value="7"/>
</dbReference>
<keyword evidence="6" id="KW-0433">Leucine-rich repeat</keyword>
<dbReference type="OrthoDB" id="10252328at2759"/>
<dbReference type="InParanoid" id="A0A6P7F9T2"/>
<feature type="domain" description="Protein kinase" evidence="18">
    <location>
        <begin position="2041"/>
        <end position="2341"/>
    </location>
</feature>
<dbReference type="InterPro" id="IPR015943">
    <property type="entry name" value="WD40/YVTN_repeat-like_dom_sf"/>
</dbReference>
<dbReference type="GO" id="GO:0004674">
    <property type="term" value="F:protein serine/threonine kinase activity"/>
    <property type="evidence" value="ECO:0007669"/>
    <property type="project" value="UniProtKB-KW"/>
</dbReference>
<dbReference type="GO" id="GO:0005524">
    <property type="term" value="F:ATP binding"/>
    <property type="evidence" value="ECO:0007669"/>
    <property type="project" value="UniProtKB-UniRule"/>
</dbReference>
<dbReference type="SMART" id="SM00248">
    <property type="entry name" value="ANK"/>
    <property type="match status" value="9"/>
</dbReference>
<dbReference type="RefSeq" id="XP_028132306.1">
    <property type="nucleotide sequence ID" value="XM_028276505.1"/>
</dbReference>
<feature type="region of interest" description="Disordered" evidence="17">
    <location>
        <begin position="1919"/>
        <end position="1983"/>
    </location>
</feature>
<dbReference type="InterPro" id="IPR032675">
    <property type="entry name" value="LRR_dom_sf"/>
</dbReference>
<dbReference type="Pfam" id="PF23748">
    <property type="entry name" value="Beta-prop_LRRK2"/>
    <property type="match status" value="1"/>
</dbReference>
<evidence type="ECO:0000259" key="19">
    <source>
        <dbReference type="PROSITE" id="PS51424"/>
    </source>
</evidence>
<keyword evidence="12 15" id="KW-0040">ANK repeat</keyword>
<evidence type="ECO:0000256" key="15">
    <source>
        <dbReference type="PROSITE-ProRule" id="PRU00023"/>
    </source>
</evidence>
<dbReference type="InterPro" id="IPR008271">
    <property type="entry name" value="Ser/Thr_kinase_AS"/>
</dbReference>
<comment type="catalytic activity">
    <reaction evidence="13">
        <text>L-threonyl-[protein] + ATP = O-phospho-L-threonyl-[protein] + ADP + H(+)</text>
        <dbReference type="Rhea" id="RHEA:46608"/>
        <dbReference type="Rhea" id="RHEA-COMP:11060"/>
        <dbReference type="Rhea" id="RHEA-COMP:11605"/>
        <dbReference type="ChEBI" id="CHEBI:15378"/>
        <dbReference type="ChEBI" id="CHEBI:30013"/>
        <dbReference type="ChEBI" id="CHEBI:30616"/>
        <dbReference type="ChEBI" id="CHEBI:61977"/>
        <dbReference type="ChEBI" id="CHEBI:456216"/>
        <dbReference type="EC" id="2.7.11.1"/>
    </reaction>
</comment>
<evidence type="ECO:0000256" key="14">
    <source>
        <dbReference type="ARBA" id="ARBA00048679"/>
    </source>
</evidence>
<evidence type="ECO:0000256" key="6">
    <source>
        <dbReference type="ARBA" id="ARBA00022614"/>
    </source>
</evidence>
<dbReference type="InterPro" id="IPR032171">
    <property type="entry name" value="COR-A"/>
</dbReference>
<dbReference type="InterPro" id="IPR001611">
    <property type="entry name" value="Leu-rich_rpt"/>
</dbReference>
<evidence type="ECO:0000256" key="13">
    <source>
        <dbReference type="ARBA" id="ARBA00047899"/>
    </source>
</evidence>
<dbReference type="Gene3D" id="1.25.40.20">
    <property type="entry name" value="Ankyrin repeat-containing domain"/>
    <property type="match status" value="2"/>
</dbReference>
<dbReference type="Gene3D" id="1.10.10.2200">
    <property type="match status" value="1"/>
</dbReference>
<dbReference type="Gene3D" id="1.10.10.60">
    <property type="entry name" value="Homeodomain-like"/>
    <property type="match status" value="1"/>
</dbReference>
<dbReference type="SUPFAM" id="SSF52058">
    <property type="entry name" value="L domain-like"/>
    <property type="match status" value="1"/>
</dbReference>
<feature type="compositionally biased region" description="Low complexity" evidence="17">
    <location>
        <begin position="954"/>
        <end position="964"/>
    </location>
</feature>
<dbReference type="SUPFAM" id="SSF56112">
    <property type="entry name" value="Protein kinase-like (PK-like)"/>
    <property type="match status" value="1"/>
</dbReference>
<evidence type="ECO:0000256" key="12">
    <source>
        <dbReference type="ARBA" id="ARBA00023043"/>
    </source>
</evidence>
<dbReference type="GO" id="GO:0009966">
    <property type="term" value="P:regulation of signal transduction"/>
    <property type="evidence" value="ECO:0007669"/>
    <property type="project" value="UniProtKB-ARBA"/>
</dbReference>
<dbReference type="InterPro" id="IPR009057">
    <property type="entry name" value="Homeodomain-like_sf"/>
</dbReference>
<dbReference type="GO" id="GO:0005737">
    <property type="term" value="C:cytoplasm"/>
    <property type="evidence" value="ECO:0007669"/>
    <property type="project" value="UniProtKB-ARBA"/>
</dbReference>
<dbReference type="InterPro" id="IPR036322">
    <property type="entry name" value="WD40_repeat_dom_sf"/>
</dbReference>
<evidence type="ECO:0000256" key="11">
    <source>
        <dbReference type="ARBA" id="ARBA00022840"/>
    </source>
</evidence>
<dbReference type="FunCoup" id="A0A6P7F9T2">
    <property type="interactions" value="611"/>
</dbReference>
<dbReference type="InterPro" id="IPR020859">
    <property type="entry name" value="ROC"/>
</dbReference>
<evidence type="ECO:0000256" key="10">
    <source>
        <dbReference type="ARBA" id="ARBA00022777"/>
    </source>
</evidence>
<reference evidence="20" key="1">
    <citation type="submission" date="2025-08" db="UniProtKB">
        <authorList>
            <consortium name="RefSeq"/>
        </authorList>
    </citation>
    <scope>IDENTIFICATION</scope>
    <source>
        <tissue evidence="20">Whole insect</tissue>
    </source>
</reference>
<accession>A0A6P7F9T2</accession>
<evidence type="ECO:0000256" key="7">
    <source>
        <dbReference type="ARBA" id="ARBA00022679"/>
    </source>
</evidence>
<dbReference type="Gene3D" id="2.130.10.10">
    <property type="entry name" value="YVTN repeat-like/Quinoprotein amine dehydrogenase"/>
    <property type="match status" value="1"/>
</dbReference>
<feature type="domain" description="Roc" evidence="19">
    <location>
        <begin position="1256"/>
        <end position="1454"/>
    </location>
</feature>
<evidence type="ECO:0000259" key="18">
    <source>
        <dbReference type="PROSITE" id="PS50011"/>
    </source>
</evidence>
<dbReference type="InterPro" id="IPR017441">
    <property type="entry name" value="Protein_kinase_ATP_BS"/>
</dbReference>
<comment type="catalytic activity">
    <reaction evidence="14">
        <text>L-seryl-[protein] + ATP = O-phospho-L-seryl-[protein] + ADP + H(+)</text>
        <dbReference type="Rhea" id="RHEA:17989"/>
        <dbReference type="Rhea" id="RHEA-COMP:9863"/>
        <dbReference type="Rhea" id="RHEA-COMP:11604"/>
        <dbReference type="ChEBI" id="CHEBI:15378"/>
        <dbReference type="ChEBI" id="CHEBI:29999"/>
        <dbReference type="ChEBI" id="CHEBI:30616"/>
        <dbReference type="ChEBI" id="CHEBI:83421"/>
        <dbReference type="ChEBI" id="CHEBI:456216"/>
        <dbReference type="EC" id="2.7.11.1"/>
    </reaction>
</comment>
<sequence>MKLLNVIGSTHASLSINTQPTVPALVKQKMLDSSPEDEDFPGRLLHQAALWDNTELLEDLLAGGQQNFINSQDSWGRTPLHAAAITDNSKCLQFLLNSGADPNIQCGLRGEKKTPLHLAAEHGHVKNILSLLQHNADLSVRDSKGMTGIDLAEKCGHVKCVMVLKEASDEKEKARLEIHAAIRDAVTQGDASSVQQLLLSLQNDAELIVNMAPSGANTLLFTACQIGNKEIVKILLDQGADGRCHSVTKYSPLYIACYSGHRDIVELLLLRFPELVHEMPRHYKRKLGSRKYADYTEEDLKACLSAIKDGMSTRVAAETFKIPRRTIFYKLKGVHAGKPGYPTIFSYEEERCFVQCIQRLSDVGFPVTGMELRQIIKSYLNCQGKNITRFKDNTPGIDWVKSFLSRHKDLTARIASNIKRSRAALNADQMTEYIENLRQTITGVEPHAIFNYDETNLTDDPEKKNVLTKRGVKYPERICNSSKSSISLMMCGNAAVSDNIFFGFSDKSDQWEYLMPFDINERDATGQNILYVAALLGNKKLIDMILSFRVKATRITPSDDDDITPSSETASIVSPTRRRISDGIISIMSRLNFSRENSSENAETDPNTKMICPLRIDTYCNNNTETALHAAIKGKQYDIVLALLKSGASANSVIKAYHDINETLTCCSVEDDSNFGQSTGLVEACRNRDVPVVDLLLKHGARDDECKALAVAVENNDETLIAKLLSTKAHPDPEYKINKKAMTENVNSSQFTIFSNVTNLTYSSLFPNTPTMINWHNQKCNLTQIKTQWLIDAALHLNPKLKQNPRNYDISLYAITRLDLSNNNLTSVPLAVFQLYSLRFLSLAQNKIEKLPIPVSSPTKKGHKRKHSNPSDQKYSCPVLEELYLQDNRLDHIPEAIFKLPSLVTLVISNNKLQQLPYEMWVAPKLKEMNAAFNLIRELPSSPIESKEDLDKMSVSSSDSQLSSHAEQDSESELSDFDVETKLNLSDDGVQAVKYRKKERSYVHMDLVKHHIWNKSVEVTEQILHNDDTSTEASSQLSSLNLAHNLFTSIPVVIPCLGVNLTRLNMAFNSLRSMSHITSYPSSLKQLDLSHNQITVWPSLPQIEAQDNMELANLACYMNTTAFRGKTPDVVIRRQPGRSLRHSVLHSVCSHRRHLRLDNLRTLILADNQLTRIQLATDDDGDISSTDDEDLERGSQIGKSRLMFPNLSMLDISNNNLKEIPPNINDLNNLSVLNISGNLDSHSRKMATNPCMLHKRACQCLRAFVSFSVSDSSAEKVPHWAKRMGNKNINVKTSRGSNMSTVGVDIGDWVYEKKVRLQSSHGPVVFRTWDFGGQKEYYATHQYFLSKRSLYLVVWRITDGHRGINEILQWLVNIQARAPNSPVIIVGTHYDVIQEFNPNISEEYQQIIRDRFINVVDAEKCGLPRVLDTIEISCKTRHNIKLLCNLIYDTVFSLRPPGSKELLLEQKVPATYLALEDVINYIAAERKVNGLDPVLTAEQYRNLVTTEMLQRYNKTFRDWSELHQATLFLHENGVLLHYDDATLKDLYFLDPQWLCDMLAHVVTIREINPFARTGVMKLEDLKHIFKASNIGPMDTRGYIVNLLNKFEVALTWDSRTLLIPSLLPSEEDIIMVQIYPGQFHPMVKVKVPLRSRGWAVRNKKISVSPKSVLYRDPSVQRTFEMSLPSGTSSPAKNVTPPEEVQYQLKSKASDKSMTRLLLMSYFPSGFWSRLISRILADDTIIDIIRSFFILPKDAAQDAQLAKVLDLTAEWVLWQTGLQLKYGDITLFRMKEVLHNSAAYYRQLKFRLKQEGVWSEIDFQNCSILEVHFPVESLVVQPLINDNCHIDGYKIKDELVIEPSTECTAQLLALTVDHIDILLEDWYPTLGTRFVHTSEGKFLITRLIPCPTCLSVSTDNEHNLNDFPPSGSHLEPLQQENEHSGHHDLHRIRKSQESYTSECDSGVGPDSASSSRIPSVEGHPGVQQEEDKPVIYSWMVEECILEAYGSKTVVCPTHGDCSLVRIAGDTIFMDLGERYIIRPENIKKGRLLGRGAFGFVFKGSCKIRGSNKTMDVAMKMLQPVQPGPNARQSAVIAFKAAQGKWDRDPLQYACKAYCTARQELNILLSLKHPNIVPFVGVCTSPLALVLDLAPQGALDLVLRHYRRSGAKVGPYTLQAIILQVAKAIEYLHRQHIIYRDLKSENVLVWEMPPPFVDHPEHPVHIKVADYGISRLTLPSGTKGFGGTEGFMAPEIMRYNGEEEYTEKVDCFSFGMFVYELLTLHQPFEGHESVKECILEGGRPALTYRETLYPSYFLDLMVLCWSQQPKDRPSASQIVSIASAPEFTHLCDVVSLKHQAPVVATTSAALTHITEEGLSGSEMWLMCANSRVDLLLAAERGWLQYHTMTLPIRATAACTVGDSIWIGDYSGKLHAYSANDGRKLFFYTLDNQPNTQVEALLYLPSLKRVACALSNGRLFLVNSESKPLTPTAAEGSFVMTELGSMSAINCMCGIIDQKEGSCELWCGESDGQISIYTIKDQVVAGHELVNHYQPVIAKVDVMNIIAVESNVWSYVRPHCVVYQWDSKTRTIINKLDCSKLVPCSESLKSIAIEEHLSPSNCQVTSLVALNDELYIGTTWGCVIIAERFTLRPITIFRPYEEEVRAIVPLHTGKSTQGTQEKVPLIATIGRGYRNLLSRYTDVPISTGTPLPSPMMGAMVPPTVKPNMFVLLWRAEHWNAV</sequence>
<gene>
    <name evidence="20" type="primary">LOC114327796</name>
</gene>
<dbReference type="SMART" id="SM00220">
    <property type="entry name" value="S_TKc"/>
    <property type="match status" value="1"/>
</dbReference>
<evidence type="ECO:0000256" key="3">
    <source>
        <dbReference type="ARBA" id="ARBA00008171"/>
    </source>
</evidence>
<dbReference type="InterPro" id="IPR002110">
    <property type="entry name" value="Ankyrin_rpt"/>
</dbReference>
<dbReference type="GO" id="GO:0005525">
    <property type="term" value="F:GTP binding"/>
    <property type="evidence" value="ECO:0007669"/>
    <property type="project" value="UniProtKB-KW"/>
</dbReference>
<evidence type="ECO:0000256" key="5">
    <source>
        <dbReference type="ARBA" id="ARBA00022527"/>
    </source>
</evidence>
<evidence type="ECO:0000256" key="16">
    <source>
        <dbReference type="PROSITE-ProRule" id="PRU10141"/>
    </source>
</evidence>
<dbReference type="Pfam" id="PF16095">
    <property type="entry name" value="COR-A"/>
    <property type="match status" value="1"/>
</dbReference>
<dbReference type="SUPFAM" id="SSF52540">
    <property type="entry name" value="P-loop containing nucleoside triphosphate hydrolases"/>
    <property type="match status" value="1"/>
</dbReference>
<dbReference type="EC" id="2.7.11.1" evidence="4"/>
<comment type="cofactor">
    <cofactor evidence="1">
        <name>Mg(2+)</name>
        <dbReference type="ChEBI" id="CHEBI:18420"/>
    </cofactor>
</comment>
<dbReference type="InterPro" id="IPR003591">
    <property type="entry name" value="Leu-rich_rpt_typical-subtyp"/>
</dbReference>
<dbReference type="Pfam" id="PF08477">
    <property type="entry name" value="Roc"/>
    <property type="match status" value="1"/>
</dbReference>
<feature type="region of interest" description="Disordered" evidence="17">
    <location>
        <begin position="946"/>
        <end position="977"/>
    </location>
</feature>
<dbReference type="SUPFAM" id="SSF50978">
    <property type="entry name" value="WD40 repeat-like"/>
    <property type="match status" value="1"/>
</dbReference>
<dbReference type="PROSITE" id="PS51450">
    <property type="entry name" value="LRR"/>
    <property type="match status" value="5"/>
</dbReference>
<comment type="similarity">
    <text evidence="3">Belongs to the protein kinase superfamily. TKL Ser/Thr protein kinase family. ROCO subfamily.</text>
</comment>
<dbReference type="InterPro" id="IPR056602">
    <property type="entry name" value="Beta-prop_LRRK2"/>
</dbReference>
<evidence type="ECO:0000256" key="1">
    <source>
        <dbReference type="ARBA" id="ARBA00001946"/>
    </source>
</evidence>
<dbReference type="PROSITE" id="PS00108">
    <property type="entry name" value="PROTEIN_KINASE_ST"/>
    <property type="match status" value="1"/>
</dbReference>
<protein>
    <recommendedName>
        <fullName evidence="4">non-specific serine/threonine protein kinase</fullName>
        <ecNumber evidence="4">2.7.11.1</ecNumber>
    </recommendedName>
</protein>
<dbReference type="PROSITE" id="PS00107">
    <property type="entry name" value="PROTEIN_KINASE_ATP"/>
    <property type="match status" value="1"/>
</dbReference>
<dbReference type="Gene3D" id="1.10.510.10">
    <property type="entry name" value="Transferase(Phosphotransferase) domain 1"/>
    <property type="match status" value="1"/>
</dbReference>
<evidence type="ECO:0000313" key="20">
    <source>
        <dbReference type="RefSeq" id="XP_028132306.1"/>
    </source>
</evidence>
<dbReference type="PROSITE" id="PS51424">
    <property type="entry name" value="ROC"/>
    <property type="match status" value="1"/>
</dbReference>
<comment type="subcellular location">
    <subcellularLocation>
        <location evidence="2">Nucleus</location>
    </subcellularLocation>
</comment>
<evidence type="ECO:0000256" key="2">
    <source>
        <dbReference type="ARBA" id="ARBA00004123"/>
    </source>
</evidence>
<dbReference type="InterPro" id="IPR000719">
    <property type="entry name" value="Prot_kinase_dom"/>
</dbReference>